<accession>A0AAN7WNJ2</accession>
<evidence type="ECO:0000313" key="2">
    <source>
        <dbReference type="Proteomes" id="UP001306508"/>
    </source>
</evidence>
<dbReference type="AlphaFoldDB" id="A0AAN7WNJ2"/>
<sequence length="455" mass="54121">MSNNYEDWIDTCNIKLASIFKDFSTKEASIKGLIDIFSLILYLPPKEIISQIFYHPSIDIVNSSKNLLLKYFNFTFGLKAKWLARKLKTNQEKIIFILLTKCFMGCDYFYQKNYTKAFDSFRWCLKLLYYLEKQYNHHKNIKVNLNTMNDIELFCNIYCAHCFLKDYCENGSFEWMKLKEDKKSVLDEKIISESLLYGIIRSFKDFSDTSKSTTLPEKYKVNKVLEVLTELQYFITTLECSLKEYEVADTQKYFRLALKVNRNSLVDIIEKTIVVMNSKLFEDPSIITTIRNLIKYITLHGDVQVSILYFFYSLYLYYLNRFPHYQNVALVQLEKECIEFAALVCQKVNEDTIIRLNAGKITGSLPQFLITHSNGKLIMVDTFTNHNSEKEQFHIRLKHIHVWQRHNSTKKKDKKTDYTSGYKWFDDWAEYYIKNYNNKLNSELLEIYERVSKSR</sequence>
<proteinExistence type="predicted"/>
<protein>
    <submittedName>
        <fullName evidence="1">Uncharacterized protein</fullName>
    </submittedName>
</protein>
<organism evidence="1 2">
    <name type="scientific">Arxiozyma heterogenica</name>
    <dbReference type="NCBI Taxonomy" id="278026"/>
    <lineage>
        <taxon>Eukaryota</taxon>
        <taxon>Fungi</taxon>
        <taxon>Dikarya</taxon>
        <taxon>Ascomycota</taxon>
        <taxon>Saccharomycotina</taxon>
        <taxon>Saccharomycetes</taxon>
        <taxon>Saccharomycetales</taxon>
        <taxon>Saccharomycetaceae</taxon>
        <taxon>Arxiozyma</taxon>
    </lineage>
</organism>
<dbReference type="Proteomes" id="UP001306508">
    <property type="component" value="Unassembled WGS sequence"/>
</dbReference>
<reference evidence="2" key="1">
    <citation type="submission" date="2023-07" db="EMBL/GenBank/DDBJ databases">
        <title>A draft genome of Kazachstania heterogenica Y-27499.</title>
        <authorList>
            <person name="Donic C."/>
            <person name="Kralova J.S."/>
            <person name="Fidel L."/>
            <person name="Ben-Dor S."/>
            <person name="Jung S."/>
        </authorList>
    </citation>
    <scope>NUCLEOTIDE SEQUENCE [LARGE SCALE GENOMIC DNA]</scope>
    <source>
        <strain evidence="2">Y27499</strain>
    </source>
</reference>
<evidence type="ECO:0000313" key="1">
    <source>
        <dbReference type="EMBL" id="KAK5779712.1"/>
    </source>
</evidence>
<keyword evidence="2" id="KW-1185">Reference proteome</keyword>
<dbReference type="EMBL" id="JAWIZZ010000046">
    <property type="protein sequence ID" value="KAK5779712.1"/>
    <property type="molecule type" value="Genomic_DNA"/>
</dbReference>
<comment type="caution">
    <text evidence="1">The sequence shown here is derived from an EMBL/GenBank/DDBJ whole genome shotgun (WGS) entry which is preliminary data.</text>
</comment>
<gene>
    <name evidence="1" type="ORF">RI543_002832</name>
</gene>
<name>A0AAN7WNJ2_9SACH</name>